<keyword evidence="2" id="KW-1185">Reference proteome</keyword>
<gene>
    <name evidence="1" type="ORF">SAMN05444340_10877</name>
</gene>
<dbReference type="EMBL" id="FNPF01000008">
    <property type="protein sequence ID" value="SDY45298.1"/>
    <property type="molecule type" value="Genomic_DNA"/>
</dbReference>
<dbReference type="Proteomes" id="UP000199286">
    <property type="component" value="Unassembled WGS sequence"/>
</dbReference>
<protein>
    <submittedName>
        <fullName evidence="1">Uncharacterized protein</fullName>
    </submittedName>
</protein>
<sequence>MEEARQHPAVSIALDESGPAPLRGWYEHRESGRYTLARHWPPRFDVAASADFPPLRASRLAHQVRQDVWRAFQRLRGFSPVVQIDVRDTGIRVTAGGRAARPVPPGLETRIEALLDDPCLRARWIAHASKWAA</sequence>
<proteinExistence type="predicted"/>
<organism evidence="1 2">
    <name type="scientific">Citreimonas salinaria</name>
    <dbReference type="NCBI Taxonomy" id="321339"/>
    <lineage>
        <taxon>Bacteria</taxon>
        <taxon>Pseudomonadati</taxon>
        <taxon>Pseudomonadota</taxon>
        <taxon>Alphaproteobacteria</taxon>
        <taxon>Rhodobacterales</taxon>
        <taxon>Roseobacteraceae</taxon>
        <taxon>Citreimonas</taxon>
    </lineage>
</organism>
<dbReference type="STRING" id="321339.SAMN05444340_10877"/>
<dbReference type="AlphaFoldDB" id="A0A1H3K133"/>
<evidence type="ECO:0000313" key="2">
    <source>
        <dbReference type="Proteomes" id="UP000199286"/>
    </source>
</evidence>
<reference evidence="1 2" key="1">
    <citation type="submission" date="2016-10" db="EMBL/GenBank/DDBJ databases">
        <authorList>
            <person name="de Groot N.N."/>
        </authorList>
    </citation>
    <scope>NUCLEOTIDE SEQUENCE [LARGE SCALE GENOMIC DNA]</scope>
    <source>
        <strain evidence="1 2">DSM 26880</strain>
    </source>
</reference>
<accession>A0A1H3K133</accession>
<name>A0A1H3K133_9RHOB</name>
<evidence type="ECO:0000313" key="1">
    <source>
        <dbReference type="EMBL" id="SDY45298.1"/>
    </source>
</evidence>